<reference evidence="1 2" key="1">
    <citation type="journal article" date="2013" name="PLoS Genet.">
        <title>Comparative genome structure, secondary metabolite, and effector coding capacity across Cochliobolus pathogens.</title>
        <authorList>
            <person name="Condon B.J."/>
            <person name="Leng Y."/>
            <person name="Wu D."/>
            <person name="Bushley K.E."/>
            <person name="Ohm R.A."/>
            <person name="Otillar R."/>
            <person name="Martin J."/>
            <person name="Schackwitz W."/>
            <person name="Grimwood J."/>
            <person name="MohdZainudin N."/>
            <person name="Xue C."/>
            <person name="Wang R."/>
            <person name="Manning V.A."/>
            <person name="Dhillon B."/>
            <person name="Tu Z.J."/>
            <person name="Steffenson B.J."/>
            <person name="Salamov A."/>
            <person name="Sun H."/>
            <person name="Lowry S."/>
            <person name="LaButti K."/>
            <person name="Han J."/>
            <person name="Copeland A."/>
            <person name="Lindquist E."/>
            <person name="Barry K."/>
            <person name="Schmutz J."/>
            <person name="Baker S.E."/>
            <person name="Ciuffetti L.M."/>
            <person name="Grigoriev I.V."/>
            <person name="Zhong S."/>
            <person name="Turgeon B.G."/>
        </authorList>
    </citation>
    <scope>NUCLEOTIDE SEQUENCE [LARGE SCALE GENOMIC DNA]</scope>
    <source>
        <strain evidence="1 2">ATCC 44560</strain>
    </source>
</reference>
<dbReference type="Proteomes" id="UP000054032">
    <property type="component" value="Unassembled WGS sequence"/>
</dbReference>
<sequence>KRPFITHSGYVGMGPMCMRPGDITVVFMMARLLCVIRGCGGGSFQFIGEC</sequence>
<name>W6Z2G0_COCMI</name>
<gene>
    <name evidence="1" type="ORF">COCMIDRAFT_99513</name>
</gene>
<dbReference type="Pfam" id="PF26639">
    <property type="entry name" value="Het-6_barrel"/>
    <property type="match status" value="1"/>
</dbReference>
<accession>W6Z2G0</accession>
<dbReference type="AlphaFoldDB" id="W6Z2G0"/>
<dbReference type="OrthoDB" id="2157530at2759"/>
<keyword evidence="2" id="KW-1185">Reference proteome</keyword>
<protein>
    <submittedName>
        <fullName evidence="1">Uncharacterized protein</fullName>
    </submittedName>
</protein>
<dbReference type="KEGG" id="bor:COCMIDRAFT_99513"/>
<evidence type="ECO:0000313" key="2">
    <source>
        <dbReference type="Proteomes" id="UP000054032"/>
    </source>
</evidence>
<dbReference type="RefSeq" id="XP_007689570.1">
    <property type="nucleotide sequence ID" value="XM_007691380.1"/>
</dbReference>
<dbReference type="GeneID" id="19129487"/>
<proteinExistence type="predicted"/>
<organism evidence="1 2">
    <name type="scientific">Bipolaris oryzae ATCC 44560</name>
    <dbReference type="NCBI Taxonomy" id="930090"/>
    <lineage>
        <taxon>Eukaryota</taxon>
        <taxon>Fungi</taxon>
        <taxon>Dikarya</taxon>
        <taxon>Ascomycota</taxon>
        <taxon>Pezizomycotina</taxon>
        <taxon>Dothideomycetes</taxon>
        <taxon>Pleosporomycetidae</taxon>
        <taxon>Pleosporales</taxon>
        <taxon>Pleosporineae</taxon>
        <taxon>Pleosporaceae</taxon>
        <taxon>Bipolaris</taxon>
    </lineage>
</organism>
<feature type="non-terminal residue" evidence="1">
    <location>
        <position position="1"/>
    </location>
</feature>
<dbReference type="HOGENOM" id="CLU_3129637_0_0_1"/>
<dbReference type="EMBL" id="KI964016">
    <property type="protein sequence ID" value="EUC43898.1"/>
    <property type="molecule type" value="Genomic_DNA"/>
</dbReference>
<evidence type="ECO:0000313" key="1">
    <source>
        <dbReference type="EMBL" id="EUC43898.1"/>
    </source>
</evidence>